<evidence type="ECO:0000256" key="1">
    <source>
        <dbReference type="ARBA" id="ARBA00023015"/>
    </source>
</evidence>
<dbReference type="CDD" id="cd00090">
    <property type="entry name" value="HTH_ARSR"/>
    <property type="match status" value="1"/>
</dbReference>
<evidence type="ECO:0000256" key="2">
    <source>
        <dbReference type="ARBA" id="ARBA00023125"/>
    </source>
</evidence>
<evidence type="ECO:0000256" key="3">
    <source>
        <dbReference type="ARBA" id="ARBA00023163"/>
    </source>
</evidence>
<dbReference type="SMART" id="SM00418">
    <property type="entry name" value="HTH_ARSR"/>
    <property type="match status" value="1"/>
</dbReference>
<evidence type="ECO:0000313" key="5">
    <source>
        <dbReference type="EMBL" id="MCV3274109.1"/>
    </source>
</evidence>
<protein>
    <submittedName>
        <fullName evidence="5">Metalloregulator ArsR/SmtB family transcription factor</fullName>
    </submittedName>
</protein>
<reference evidence="5 6" key="1">
    <citation type="submission" date="2022-04" db="EMBL/GenBank/DDBJ databases">
        <title>Roseobacter sp. WL0113 is a bacterium isolated from neritic sediment.</title>
        <authorList>
            <person name="Wang L."/>
            <person name="He W."/>
            <person name="Zhang D.-F."/>
        </authorList>
    </citation>
    <scope>NUCLEOTIDE SEQUENCE [LARGE SCALE GENOMIC DNA]</scope>
    <source>
        <strain evidence="5 6">WL0113</strain>
    </source>
</reference>
<dbReference type="InterPro" id="IPR051011">
    <property type="entry name" value="Metal_resp_trans_reg"/>
</dbReference>
<keyword evidence="6" id="KW-1185">Reference proteome</keyword>
<dbReference type="EMBL" id="JALIEB010000028">
    <property type="protein sequence ID" value="MCV3274109.1"/>
    <property type="molecule type" value="Genomic_DNA"/>
</dbReference>
<dbReference type="SUPFAM" id="SSF46785">
    <property type="entry name" value="Winged helix' DNA-binding domain"/>
    <property type="match status" value="1"/>
</dbReference>
<dbReference type="InterPro" id="IPR036390">
    <property type="entry name" value="WH_DNA-bd_sf"/>
</dbReference>
<dbReference type="Proteomes" id="UP001208690">
    <property type="component" value="Unassembled WGS sequence"/>
</dbReference>
<comment type="caution">
    <text evidence="5">The sequence shown here is derived from an EMBL/GenBank/DDBJ whole genome shotgun (WGS) entry which is preliminary data.</text>
</comment>
<keyword evidence="2" id="KW-0238">DNA-binding</keyword>
<proteinExistence type="predicted"/>
<dbReference type="Gene3D" id="1.10.10.10">
    <property type="entry name" value="Winged helix-like DNA-binding domain superfamily/Winged helix DNA-binding domain"/>
    <property type="match status" value="1"/>
</dbReference>
<dbReference type="PROSITE" id="PS50987">
    <property type="entry name" value="HTH_ARSR_2"/>
    <property type="match status" value="1"/>
</dbReference>
<dbReference type="RefSeq" id="WP_263846313.1">
    <property type="nucleotide sequence ID" value="NZ_JALIEB010000028.1"/>
</dbReference>
<dbReference type="Pfam" id="PF12840">
    <property type="entry name" value="HTH_20"/>
    <property type="match status" value="1"/>
</dbReference>
<accession>A0ABT3BLR7</accession>
<dbReference type="PANTHER" id="PTHR43132">
    <property type="entry name" value="ARSENICAL RESISTANCE OPERON REPRESSOR ARSR-RELATED"/>
    <property type="match status" value="1"/>
</dbReference>
<evidence type="ECO:0000259" key="4">
    <source>
        <dbReference type="PROSITE" id="PS50987"/>
    </source>
</evidence>
<dbReference type="InterPro" id="IPR011991">
    <property type="entry name" value="ArsR-like_HTH"/>
</dbReference>
<organism evidence="5 6">
    <name type="scientific">Roseobacter sinensis</name>
    <dbReference type="NCBI Taxonomy" id="2931391"/>
    <lineage>
        <taxon>Bacteria</taxon>
        <taxon>Pseudomonadati</taxon>
        <taxon>Pseudomonadota</taxon>
        <taxon>Alphaproteobacteria</taxon>
        <taxon>Rhodobacterales</taxon>
        <taxon>Roseobacteraceae</taxon>
        <taxon>Roseobacter</taxon>
    </lineage>
</organism>
<keyword evidence="1" id="KW-0805">Transcription regulation</keyword>
<dbReference type="PANTHER" id="PTHR43132:SF2">
    <property type="entry name" value="ARSENICAL RESISTANCE OPERON REPRESSOR ARSR-RELATED"/>
    <property type="match status" value="1"/>
</dbReference>
<sequence length="124" mass="12829">MKESAALDAFAAMSNETRLRILKRLVAAGPTGLPAGEIADAVGASPSRTSFHLSTMAAAGIIRAQRQARQIVYAADFMALGALVRFLLEECCSNDPTVRACCGLAADPASETQTPARSGGCDDA</sequence>
<keyword evidence="3" id="KW-0804">Transcription</keyword>
<name>A0ABT3BLR7_9RHOB</name>
<dbReference type="InterPro" id="IPR001845">
    <property type="entry name" value="HTH_ArsR_DNA-bd_dom"/>
</dbReference>
<feature type="domain" description="HTH arsR-type" evidence="4">
    <location>
        <begin position="1"/>
        <end position="95"/>
    </location>
</feature>
<dbReference type="NCBIfam" id="NF033788">
    <property type="entry name" value="HTH_metalloreg"/>
    <property type="match status" value="1"/>
</dbReference>
<dbReference type="PRINTS" id="PR00778">
    <property type="entry name" value="HTHARSR"/>
</dbReference>
<evidence type="ECO:0000313" key="6">
    <source>
        <dbReference type="Proteomes" id="UP001208690"/>
    </source>
</evidence>
<gene>
    <name evidence="5" type="ORF">MUB52_21960</name>
</gene>
<dbReference type="InterPro" id="IPR036388">
    <property type="entry name" value="WH-like_DNA-bd_sf"/>
</dbReference>